<evidence type="ECO:0000313" key="1">
    <source>
        <dbReference type="EMBL" id="JAP14156.1"/>
    </source>
</evidence>
<protein>
    <submittedName>
        <fullName evidence="1">Putative ovule protein</fullName>
    </submittedName>
</protein>
<sequence>MCHVLSNHISSIFLRPTSALLRPTIENLSHLLTGTSKDLLFTVPEPSQLQLSHLVHHEGHSCLISNIFVPNHISPSIPTHSSQYPYYRYLHLLDMRVLDWPTIGETFQKVRVHNSNKHATSKMIKKQYKELVVTCIIEFKKHIRINYTNFKK</sequence>
<proteinExistence type="predicted"/>
<organism evidence="1">
    <name type="scientific">Solanum chacoense</name>
    <name type="common">Chaco potato</name>
    <dbReference type="NCBI Taxonomy" id="4108"/>
    <lineage>
        <taxon>Eukaryota</taxon>
        <taxon>Viridiplantae</taxon>
        <taxon>Streptophyta</taxon>
        <taxon>Embryophyta</taxon>
        <taxon>Tracheophyta</taxon>
        <taxon>Spermatophyta</taxon>
        <taxon>Magnoliopsida</taxon>
        <taxon>eudicotyledons</taxon>
        <taxon>Gunneridae</taxon>
        <taxon>Pentapetalae</taxon>
        <taxon>asterids</taxon>
        <taxon>lamiids</taxon>
        <taxon>Solanales</taxon>
        <taxon>Solanaceae</taxon>
        <taxon>Solanoideae</taxon>
        <taxon>Solaneae</taxon>
        <taxon>Solanum</taxon>
    </lineage>
</organism>
<reference evidence="1" key="1">
    <citation type="submission" date="2015-12" db="EMBL/GenBank/DDBJ databases">
        <title>Gene expression during late stages of embryo sac development: a critical building block for successful pollen-pistil interactions.</title>
        <authorList>
            <person name="Liu Y."/>
            <person name="Joly V."/>
            <person name="Sabar M."/>
            <person name="Matton D.P."/>
        </authorList>
    </citation>
    <scope>NUCLEOTIDE SEQUENCE</scope>
</reference>
<name>A0A0V0H199_SOLCH</name>
<accession>A0A0V0H199</accession>
<dbReference type="AlphaFoldDB" id="A0A0V0H199"/>
<dbReference type="EMBL" id="GEDG01026972">
    <property type="protein sequence ID" value="JAP14156.1"/>
    <property type="molecule type" value="Transcribed_RNA"/>
</dbReference>